<name>B6K4Z7_SCHJY</name>
<dbReference type="GO" id="GO:0005829">
    <property type="term" value="C:cytosol"/>
    <property type="evidence" value="ECO:0000318"/>
    <property type="project" value="GO_Central"/>
</dbReference>
<evidence type="ECO:0000313" key="11">
    <source>
        <dbReference type="JaponicusDB" id="SJAG_03712"/>
    </source>
</evidence>
<dbReference type="JaponicusDB" id="SJAG_03712">
    <property type="gene designation" value="met9"/>
</dbReference>
<evidence type="ECO:0000256" key="8">
    <source>
        <dbReference type="RuleBase" id="RU004254"/>
    </source>
</evidence>
<evidence type="ECO:0000256" key="6">
    <source>
        <dbReference type="ARBA" id="ARBA00022857"/>
    </source>
</evidence>
<sequence length="605" mass="68917">MKITDKLQLPEYRDRVTWSYEYFPPKTSTGVVNLYNRIERMRDWGHPTFVDVTWGAGGSSSDLTPVIVKVTQSDYGLDTCMHLTCTNMATKQIDEALERAYKVGCRNILALRGDPVKHESEWTALEGGFEYACDLVRHIRKKYGDEFCIGVAGYPEGYAPGDDIDATIKHLKIKVDEGASFIVTQMFYDAENFVDWVKRVRAAGITIPIFPGIMPIQSWSTFNRRCEWSGVRIPQHFIDALEPLKDDDALVREKGSELMAEMCQKLVDNGITRLHFYTMNLEKATKMIIEKMGLLNQYIETPKNELTSHIRSPSQLQFLDNPRPNETVRPMFWKTRSQSFISRTEQWDEFPNGRWGDSRSPAFGEFDPKHHGLKQTDAEIRALWGSPENIRDLGNVFAAYCERKLACLPWSDIPLSGESAIIADKLAELNRQGILTINSQPPVCAAPSTDPLFGWGPAHGYVFQKAYLEFFMHPDQVKSLLEVIPSFKTVQYYITDYEGSLETNGELDVPSAVTWGVFPNSEVIQPTVVESASFLAWKDEAYSLGLSWAKAHSSTSAPFKLLTNIVKEWKLCVIVDNDFRAKDTLFRFLEQVKPLRELHPEFFSH</sequence>
<evidence type="ECO:0000256" key="4">
    <source>
        <dbReference type="ARBA" id="ARBA00022630"/>
    </source>
</evidence>
<dbReference type="GO" id="GO:0071949">
    <property type="term" value="F:FAD binding"/>
    <property type="evidence" value="ECO:0000318"/>
    <property type="project" value="GO_Central"/>
</dbReference>
<gene>
    <name evidence="11" type="primary">met9</name>
    <name evidence="10" type="ORF">SJAG_03712</name>
</gene>
<dbReference type="OMA" id="AWKEEFY"/>
<keyword evidence="4" id="KW-0285">Flavoprotein</keyword>
<evidence type="ECO:0000313" key="10">
    <source>
        <dbReference type="EMBL" id="EEB08554.1"/>
    </source>
</evidence>
<dbReference type="InterPro" id="IPR003171">
    <property type="entry name" value="Mehydrof_redctse-like"/>
</dbReference>
<dbReference type="Gene3D" id="3.20.20.220">
    <property type="match status" value="1"/>
</dbReference>
<keyword evidence="6" id="KW-0521">NADP</keyword>
<dbReference type="RefSeq" id="XP_002174847.1">
    <property type="nucleotide sequence ID" value="XM_002174811.2"/>
</dbReference>
<dbReference type="GO" id="GO:0035999">
    <property type="term" value="P:tetrahydrofolate interconversion"/>
    <property type="evidence" value="ECO:0000318"/>
    <property type="project" value="GO_Central"/>
</dbReference>
<dbReference type="SUPFAM" id="SSF51730">
    <property type="entry name" value="FAD-linked oxidoreductase"/>
    <property type="match status" value="1"/>
</dbReference>
<dbReference type="InterPro" id="IPR004621">
    <property type="entry name" value="Fadh2_euk"/>
</dbReference>
<dbReference type="FunFam" id="3.20.20.220:FF:000002">
    <property type="entry name" value="Methylenetetrahydrofolate reductase"/>
    <property type="match status" value="1"/>
</dbReference>
<keyword evidence="7" id="KW-0560">Oxidoreductase</keyword>
<dbReference type="Pfam" id="PF21895">
    <property type="entry name" value="MTHFR_C"/>
    <property type="match status" value="1"/>
</dbReference>
<dbReference type="VEuPathDB" id="FungiDB:SJAG_03712"/>
<dbReference type="Proteomes" id="UP000001744">
    <property type="component" value="Unassembled WGS sequence"/>
</dbReference>
<keyword evidence="5" id="KW-0274">FAD</keyword>
<proteinExistence type="inferred from homology"/>
<dbReference type="InterPro" id="IPR029041">
    <property type="entry name" value="FAD-linked_oxidoreductase-like"/>
</dbReference>
<comment type="cofactor">
    <cofactor evidence="1">
        <name>FAD</name>
        <dbReference type="ChEBI" id="CHEBI:57692"/>
    </cofactor>
</comment>
<evidence type="ECO:0000256" key="5">
    <source>
        <dbReference type="ARBA" id="ARBA00022827"/>
    </source>
</evidence>
<evidence type="ECO:0000256" key="2">
    <source>
        <dbReference type="ARBA" id="ARBA00004777"/>
    </source>
</evidence>
<dbReference type="GO" id="GO:0009086">
    <property type="term" value="P:methionine biosynthetic process"/>
    <property type="evidence" value="ECO:0000318"/>
    <property type="project" value="GO_Central"/>
</dbReference>
<dbReference type="PANTHER" id="PTHR45754">
    <property type="entry name" value="METHYLENETETRAHYDROFOLATE REDUCTASE"/>
    <property type="match status" value="1"/>
</dbReference>
<dbReference type="GO" id="GO:0004489">
    <property type="term" value="F:methylenetetrahydrofolate reductase [NAD(P)H] activity"/>
    <property type="evidence" value="ECO:0000318"/>
    <property type="project" value="GO_Central"/>
</dbReference>
<dbReference type="EMBL" id="KE651167">
    <property type="protein sequence ID" value="EEB08554.1"/>
    <property type="molecule type" value="Genomic_DNA"/>
</dbReference>
<evidence type="ECO:0000259" key="9">
    <source>
        <dbReference type="Pfam" id="PF21895"/>
    </source>
</evidence>
<organism evidence="10 12">
    <name type="scientific">Schizosaccharomyces japonicus (strain yFS275 / FY16936)</name>
    <name type="common">Fission yeast</name>
    <dbReference type="NCBI Taxonomy" id="402676"/>
    <lineage>
        <taxon>Eukaryota</taxon>
        <taxon>Fungi</taxon>
        <taxon>Dikarya</taxon>
        <taxon>Ascomycota</taxon>
        <taxon>Taphrinomycotina</taxon>
        <taxon>Schizosaccharomycetes</taxon>
        <taxon>Schizosaccharomycetales</taxon>
        <taxon>Schizosaccharomycetaceae</taxon>
        <taxon>Schizosaccharomyces</taxon>
    </lineage>
</organism>
<dbReference type="GeneID" id="7052228"/>
<dbReference type="OrthoDB" id="16284at2759"/>
<evidence type="ECO:0000313" key="12">
    <source>
        <dbReference type="Proteomes" id="UP000001744"/>
    </source>
</evidence>
<dbReference type="STRING" id="402676.B6K4Z7"/>
<keyword evidence="12" id="KW-1185">Reference proteome</keyword>
<protein>
    <submittedName>
        <fullName evidence="10">Methylenetetrahydrofolate reductase Met9</fullName>
    </submittedName>
</protein>
<feature type="domain" description="MTHFR SAM-binding regulatory" evidence="9">
    <location>
        <begin position="323"/>
        <end position="592"/>
    </location>
</feature>
<dbReference type="AlphaFoldDB" id="B6K4Z7"/>
<comment type="pathway">
    <text evidence="2 8">One-carbon metabolism; tetrahydrofolate interconversion.</text>
</comment>
<comment type="similarity">
    <text evidence="3">Belongs to the methylenetetrahydrofolate reductase family.</text>
</comment>
<dbReference type="PANTHER" id="PTHR45754:SF3">
    <property type="entry name" value="METHYLENETETRAHYDROFOLATE REDUCTASE (NADPH)"/>
    <property type="match status" value="1"/>
</dbReference>
<accession>B6K4Z7</accession>
<dbReference type="Pfam" id="PF02219">
    <property type="entry name" value="MTHFR"/>
    <property type="match status" value="1"/>
</dbReference>
<dbReference type="eggNOG" id="KOG0564">
    <property type="taxonomic scope" value="Eukaryota"/>
</dbReference>
<dbReference type="InterPro" id="IPR053806">
    <property type="entry name" value="MTHFR_C"/>
</dbReference>
<dbReference type="CDD" id="cd00537">
    <property type="entry name" value="MTHFR"/>
    <property type="match status" value="1"/>
</dbReference>
<dbReference type="UniPathway" id="UPA00193"/>
<evidence type="ECO:0000256" key="7">
    <source>
        <dbReference type="ARBA" id="ARBA00023002"/>
    </source>
</evidence>
<evidence type="ECO:0000256" key="1">
    <source>
        <dbReference type="ARBA" id="ARBA00001974"/>
    </source>
</evidence>
<dbReference type="NCBIfam" id="TIGR00677">
    <property type="entry name" value="fadh2_euk"/>
    <property type="match status" value="1"/>
</dbReference>
<dbReference type="HOGENOM" id="CLU_025841_2_2_1"/>
<evidence type="ECO:0000256" key="3">
    <source>
        <dbReference type="ARBA" id="ARBA00006743"/>
    </source>
</evidence>
<reference evidence="10 12" key="1">
    <citation type="journal article" date="2011" name="Science">
        <title>Comparative functional genomics of the fission yeasts.</title>
        <authorList>
            <person name="Rhind N."/>
            <person name="Chen Z."/>
            <person name="Yassour M."/>
            <person name="Thompson D.A."/>
            <person name="Haas B.J."/>
            <person name="Habib N."/>
            <person name="Wapinski I."/>
            <person name="Roy S."/>
            <person name="Lin M.F."/>
            <person name="Heiman D.I."/>
            <person name="Young S.K."/>
            <person name="Furuya K."/>
            <person name="Guo Y."/>
            <person name="Pidoux A."/>
            <person name="Chen H.M."/>
            <person name="Robbertse B."/>
            <person name="Goldberg J.M."/>
            <person name="Aoki K."/>
            <person name="Bayne E.H."/>
            <person name="Berlin A.M."/>
            <person name="Desjardins C.A."/>
            <person name="Dobbs E."/>
            <person name="Dukaj L."/>
            <person name="Fan L."/>
            <person name="FitzGerald M.G."/>
            <person name="French C."/>
            <person name="Gujja S."/>
            <person name="Hansen K."/>
            <person name="Keifenheim D."/>
            <person name="Levin J.Z."/>
            <person name="Mosher R.A."/>
            <person name="Mueller C.A."/>
            <person name="Pfiffner J."/>
            <person name="Priest M."/>
            <person name="Russ C."/>
            <person name="Smialowska A."/>
            <person name="Swoboda P."/>
            <person name="Sykes S.M."/>
            <person name="Vaughn M."/>
            <person name="Vengrova S."/>
            <person name="Yoder R."/>
            <person name="Zeng Q."/>
            <person name="Allshire R."/>
            <person name="Baulcombe D."/>
            <person name="Birren B.W."/>
            <person name="Brown W."/>
            <person name="Ekwall K."/>
            <person name="Kellis M."/>
            <person name="Leatherwood J."/>
            <person name="Levin H."/>
            <person name="Margalit H."/>
            <person name="Martienssen R."/>
            <person name="Nieduszynski C.A."/>
            <person name="Spatafora J.W."/>
            <person name="Friedman N."/>
            <person name="Dalgaard J.Z."/>
            <person name="Baumann P."/>
            <person name="Niki H."/>
            <person name="Regev A."/>
            <person name="Nusbaum C."/>
        </authorList>
    </citation>
    <scope>NUCLEOTIDE SEQUENCE [LARGE SCALE GENOMIC DNA]</scope>
    <source>
        <strain evidence="12">yFS275 / FY16936</strain>
    </source>
</reference>